<comment type="caution">
    <text evidence="3">The sequence shown here is derived from an EMBL/GenBank/DDBJ whole genome shotgun (WGS) entry which is preliminary data.</text>
</comment>
<dbReference type="InterPro" id="IPR004919">
    <property type="entry name" value="GmrSD_N"/>
</dbReference>
<organism evidence="3 4">
    <name type="scientific">Roridomyces roridus</name>
    <dbReference type="NCBI Taxonomy" id="1738132"/>
    <lineage>
        <taxon>Eukaryota</taxon>
        <taxon>Fungi</taxon>
        <taxon>Dikarya</taxon>
        <taxon>Basidiomycota</taxon>
        <taxon>Agaricomycotina</taxon>
        <taxon>Agaricomycetes</taxon>
        <taxon>Agaricomycetidae</taxon>
        <taxon>Agaricales</taxon>
        <taxon>Marasmiineae</taxon>
        <taxon>Mycenaceae</taxon>
        <taxon>Roridomyces</taxon>
    </lineage>
</organism>
<keyword evidence="4" id="KW-1185">Reference proteome</keyword>
<protein>
    <recommendedName>
        <fullName evidence="2">GmrSD restriction endonucleases N-terminal domain-containing protein</fullName>
    </recommendedName>
</protein>
<dbReference type="AlphaFoldDB" id="A0AAD7C4S0"/>
<feature type="domain" description="GmrSD restriction endonucleases N-terminal" evidence="2">
    <location>
        <begin position="73"/>
        <end position="196"/>
    </location>
</feature>
<feature type="region of interest" description="Disordered" evidence="1">
    <location>
        <begin position="380"/>
        <end position="424"/>
    </location>
</feature>
<evidence type="ECO:0000313" key="3">
    <source>
        <dbReference type="EMBL" id="KAJ7638889.1"/>
    </source>
</evidence>
<dbReference type="PANTHER" id="PTHR39639:SF1">
    <property type="entry name" value="DUF262 DOMAIN-CONTAINING PROTEIN"/>
    <property type="match status" value="1"/>
</dbReference>
<reference evidence="3" key="1">
    <citation type="submission" date="2023-03" db="EMBL/GenBank/DDBJ databases">
        <title>Massive genome expansion in bonnet fungi (Mycena s.s.) driven by repeated elements and novel gene families across ecological guilds.</title>
        <authorList>
            <consortium name="Lawrence Berkeley National Laboratory"/>
            <person name="Harder C.B."/>
            <person name="Miyauchi S."/>
            <person name="Viragh M."/>
            <person name="Kuo A."/>
            <person name="Thoen E."/>
            <person name="Andreopoulos B."/>
            <person name="Lu D."/>
            <person name="Skrede I."/>
            <person name="Drula E."/>
            <person name="Henrissat B."/>
            <person name="Morin E."/>
            <person name="Kohler A."/>
            <person name="Barry K."/>
            <person name="LaButti K."/>
            <person name="Morin E."/>
            <person name="Salamov A."/>
            <person name="Lipzen A."/>
            <person name="Mereny Z."/>
            <person name="Hegedus B."/>
            <person name="Baldrian P."/>
            <person name="Stursova M."/>
            <person name="Weitz H."/>
            <person name="Taylor A."/>
            <person name="Grigoriev I.V."/>
            <person name="Nagy L.G."/>
            <person name="Martin F."/>
            <person name="Kauserud H."/>
        </authorList>
    </citation>
    <scope>NUCLEOTIDE SEQUENCE</scope>
    <source>
        <strain evidence="3">9284</strain>
    </source>
</reference>
<dbReference type="Proteomes" id="UP001221142">
    <property type="component" value="Unassembled WGS sequence"/>
</dbReference>
<evidence type="ECO:0000313" key="4">
    <source>
        <dbReference type="Proteomes" id="UP001221142"/>
    </source>
</evidence>
<dbReference type="EMBL" id="JARKIF010000005">
    <property type="protein sequence ID" value="KAJ7638889.1"/>
    <property type="molecule type" value="Genomic_DNA"/>
</dbReference>
<gene>
    <name evidence="3" type="ORF">FB45DRAFT_904165</name>
</gene>
<name>A0AAD7C4S0_9AGAR</name>
<evidence type="ECO:0000256" key="1">
    <source>
        <dbReference type="SAM" id="MobiDB-lite"/>
    </source>
</evidence>
<feature type="compositionally biased region" description="Acidic residues" evidence="1">
    <location>
        <begin position="35"/>
        <end position="46"/>
    </location>
</feature>
<proteinExistence type="predicted"/>
<feature type="region of interest" description="Disordered" evidence="1">
    <location>
        <begin position="1"/>
        <end position="46"/>
    </location>
</feature>
<evidence type="ECO:0000259" key="2">
    <source>
        <dbReference type="Pfam" id="PF03235"/>
    </source>
</evidence>
<sequence>MSLFTPFINPPMNTPQSLDQEPISPPVPPIRSKEEEEDVDYDFDSEEEGDGFHIRGRLSVGPKAEELTIRELHSLIHEGSIYLNPPYQRDVVWSASKQSLLIDSIFRNFWIPPVVFSVTDDDGVPIRVCVDGKQRLTSIQRFLDGQLPYVQSKKNYYFTAPESMKQRLQIPQDKKEEFLNKKISCVEYTELTPELEREIFHRVQLGMALTTAEKWATIVSPWTEWITKLENRHVSIEGGLSQLLDWDTKRGREFSNVAQMVYICDGHPNSENVPTAPKMQNWLARMDPPGEKFKKDVDDAMTEYCHLASDPDLNSGKSPPWNSSTVGVLLYVLRRSSSEEKARAVHHLRSEIRRQFPSQVRFNAMVGAALWKLINDLKQHPITPATPGSTSKRRRKMSESEDEEYRPAPVKSIGKGRQTRSRHD</sequence>
<accession>A0AAD7C4S0</accession>
<dbReference type="PANTHER" id="PTHR39639">
    <property type="entry name" value="CHROMOSOME 16, WHOLE GENOME SHOTGUN SEQUENCE"/>
    <property type="match status" value="1"/>
</dbReference>
<dbReference type="Pfam" id="PF03235">
    <property type="entry name" value="GmrSD_N"/>
    <property type="match status" value="1"/>
</dbReference>